<dbReference type="AlphaFoldDB" id="A0A9B0U852"/>
<keyword evidence="3" id="KW-0677">Repeat</keyword>
<dbReference type="GeneID" id="102822179"/>
<accession>A0A9B0U852</accession>
<evidence type="ECO:0000313" key="4">
    <source>
        <dbReference type="Proteomes" id="UP000504623"/>
    </source>
</evidence>
<evidence type="ECO:0000256" key="1">
    <source>
        <dbReference type="ARBA" id="ARBA00009608"/>
    </source>
</evidence>
<evidence type="ECO:0000313" key="5">
    <source>
        <dbReference type="RefSeq" id="XP_006877511.1"/>
    </source>
</evidence>
<dbReference type="InterPro" id="IPR026271">
    <property type="entry name" value="PRAME"/>
</dbReference>
<dbReference type="PIRSF" id="PIRSF038286">
    <property type="entry name" value="PRAME"/>
    <property type="match status" value="1"/>
</dbReference>
<dbReference type="InterPro" id="IPR050694">
    <property type="entry name" value="LRRC14/PRAME"/>
</dbReference>
<keyword evidence="2" id="KW-0433">Leucine-rich repeat</keyword>
<name>A0A9B0U852_CHRAS</name>
<proteinExistence type="inferred from homology"/>
<dbReference type="GO" id="GO:0008284">
    <property type="term" value="P:positive regulation of cell population proliferation"/>
    <property type="evidence" value="ECO:0007669"/>
    <property type="project" value="InterPro"/>
</dbReference>
<dbReference type="Proteomes" id="UP000504623">
    <property type="component" value="Unplaced"/>
</dbReference>
<reference evidence="5" key="1">
    <citation type="submission" date="2025-08" db="UniProtKB">
        <authorList>
            <consortium name="RefSeq"/>
        </authorList>
    </citation>
    <scope>IDENTIFICATION</scope>
    <source>
        <tissue evidence="5">Spleen</tissue>
    </source>
</reference>
<dbReference type="PANTHER" id="PTHR14224:SF24">
    <property type="entry name" value="MELANOMA ANTIGEN PREFERENTIALLY EXPRESSED IN TUMORS"/>
    <property type="match status" value="1"/>
</dbReference>
<dbReference type="GO" id="GO:0045596">
    <property type="term" value="P:negative regulation of cell differentiation"/>
    <property type="evidence" value="ECO:0007669"/>
    <property type="project" value="InterPro"/>
</dbReference>
<dbReference type="PANTHER" id="PTHR14224">
    <property type="entry name" value="SIMILAR TO PREFERENTIALLY EXPRESSED ANTIGEN IN MELANOMA-LIKE 3"/>
    <property type="match status" value="1"/>
</dbReference>
<gene>
    <name evidence="5" type="primary">LOC102822179</name>
</gene>
<dbReference type="RefSeq" id="XP_006877511.1">
    <property type="nucleotide sequence ID" value="XM_006877449.1"/>
</dbReference>
<dbReference type="GO" id="GO:0045892">
    <property type="term" value="P:negative regulation of DNA-templated transcription"/>
    <property type="evidence" value="ECO:0007669"/>
    <property type="project" value="InterPro"/>
</dbReference>
<dbReference type="GO" id="GO:0043066">
    <property type="term" value="P:negative regulation of apoptotic process"/>
    <property type="evidence" value="ECO:0007669"/>
    <property type="project" value="InterPro"/>
</dbReference>
<comment type="similarity">
    <text evidence="1">Belongs to the PRAME family.</text>
</comment>
<evidence type="ECO:0000256" key="3">
    <source>
        <dbReference type="ARBA" id="ARBA00022737"/>
    </source>
</evidence>
<dbReference type="OrthoDB" id="9709435at2759"/>
<dbReference type="GO" id="GO:0005737">
    <property type="term" value="C:cytoplasm"/>
    <property type="evidence" value="ECO:0007669"/>
    <property type="project" value="UniProtKB-SubCell"/>
</dbReference>
<organism evidence="4 5">
    <name type="scientific">Chrysochloris asiatica</name>
    <name type="common">Cape golden mole</name>
    <dbReference type="NCBI Taxonomy" id="185453"/>
    <lineage>
        <taxon>Eukaryota</taxon>
        <taxon>Metazoa</taxon>
        <taxon>Chordata</taxon>
        <taxon>Craniata</taxon>
        <taxon>Vertebrata</taxon>
        <taxon>Euteleostomi</taxon>
        <taxon>Mammalia</taxon>
        <taxon>Eutheria</taxon>
        <taxon>Afrotheria</taxon>
        <taxon>Chrysochloridae</taxon>
        <taxon>Chrysochlorinae</taxon>
        <taxon>Chrysochloris</taxon>
    </lineage>
</organism>
<dbReference type="SUPFAM" id="SSF52047">
    <property type="entry name" value="RNI-like"/>
    <property type="match status" value="1"/>
</dbReference>
<protein>
    <submittedName>
        <fullName evidence="5">PRAME family member 24-like</fullName>
    </submittedName>
</protein>
<dbReference type="Gene3D" id="3.80.10.10">
    <property type="entry name" value="Ribonuclease Inhibitor"/>
    <property type="match status" value="1"/>
</dbReference>
<sequence length="435" mass="49560">MNRFSPPVLLNLAIRGLQWDETLAVAAVKFLPKELFGPLFSEAMAGRHSHTVKAMMRAWPFPWLHLGYFLDTLHPHHDILKIALDGLDLLLTPNVRHRRCKLRVLDLRQDIATNIGERVNERKGLPRLCCRKLVFPGVLPQKEVIDKILRMVQLEDVQEVSVDCSWDLQDLTWFAPHLGRMLNLSRLCLSGIAVNCRSSGKEEEVGKLADQFSTLFLNLPQLQHLHLECVLFLNGYLPQLFSCMQTPLATLKITDCFLLESDMAWLSFCPSTQHLKCLDLSGVPMKSFNPKLLSALLETASSTLERLNLGGCEIRNSHITRLLSALGQCSQLTDFTLYGNHVSMVVLEHLLRYTAQCCKFRRLELPVPLDCYLGNPGSLHRPTLQWYITKLGQMLQYLLLPSWVWFGHSSQDPIKGYDTIFIQFVSSDFQPNLCL</sequence>
<evidence type="ECO:0000256" key="2">
    <source>
        <dbReference type="ARBA" id="ARBA00022614"/>
    </source>
</evidence>
<keyword evidence="4" id="KW-1185">Reference proteome</keyword>
<dbReference type="InterPro" id="IPR032675">
    <property type="entry name" value="LRR_dom_sf"/>
</dbReference>